<evidence type="ECO:0000256" key="4">
    <source>
        <dbReference type="SAM" id="MobiDB-lite"/>
    </source>
</evidence>
<dbReference type="InterPro" id="IPR018004">
    <property type="entry name" value="KilA/APSES_HTH"/>
</dbReference>
<proteinExistence type="predicted"/>
<dbReference type="RefSeq" id="XP_066829263.1">
    <property type="nucleotide sequence ID" value="XM_066972312.1"/>
</dbReference>
<dbReference type="InterPro" id="IPR036887">
    <property type="entry name" value="HTH_APSES_sf"/>
</dbReference>
<protein>
    <recommendedName>
        <fullName evidence="5">HTH APSES-type domain-containing protein</fullName>
    </recommendedName>
</protein>
<keyword evidence="2 3" id="KW-0040">ANK repeat</keyword>
<feature type="compositionally biased region" description="Basic residues" evidence="4">
    <location>
        <begin position="285"/>
        <end position="297"/>
    </location>
</feature>
<evidence type="ECO:0000256" key="3">
    <source>
        <dbReference type="PROSITE-ProRule" id="PRU00023"/>
    </source>
</evidence>
<feature type="compositionally biased region" description="Basic and acidic residues" evidence="4">
    <location>
        <begin position="779"/>
        <end position="795"/>
    </location>
</feature>
<feature type="repeat" description="ANK" evidence="3">
    <location>
        <begin position="386"/>
        <end position="409"/>
    </location>
</feature>
<feature type="region of interest" description="Disordered" evidence="4">
    <location>
        <begin position="144"/>
        <end position="254"/>
    </location>
</feature>
<dbReference type="SUPFAM" id="SSF48403">
    <property type="entry name" value="Ankyrin repeat"/>
    <property type="match status" value="1"/>
</dbReference>
<dbReference type="PANTHER" id="PTHR43828">
    <property type="entry name" value="ASPARAGINASE"/>
    <property type="match status" value="1"/>
</dbReference>
<evidence type="ECO:0000313" key="6">
    <source>
        <dbReference type="EMBL" id="CAK9437947.1"/>
    </source>
</evidence>
<accession>A0ABP0ZMJ2</accession>
<reference evidence="6 7" key="1">
    <citation type="submission" date="2024-03" db="EMBL/GenBank/DDBJ databases">
        <authorList>
            <person name="Brejova B."/>
        </authorList>
    </citation>
    <scope>NUCLEOTIDE SEQUENCE [LARGE SCALE GENOMIC DNA]</scope>
    <source>
        <strain evidence="6 7">CBS 14171</strain>
    </source>
</reference>
<feature type="compositionally biased region" description="Low complexity" evidence="4">
    <location>
        <begin position="154"/>
        <end position="166"/>
    </location>
</feature>
<feature type="region of interest" description="Disordered" evidence="4">
    <location>
        <begin position="826"/>
        <end position="847"/>
    </location>
</feature>
<dbReference type="Pfam" id="PF04383">
    <property type="entry name" value="KilA-N"/>
    <property type="match status" value="1"/>
</dbReference>
<dbReference type="Proteomes" id="UP001497383">
    <property type="component" value="Chromosome 3"/>
</dbReference>
<keyword evidence="1" id="KW-0677">Repeat</keyword>
<feature type="compositionally biased region" description="Low complexity" evidence="4">
    <location>
        <begin position="303"/>
        <end position="315"/>
    </location>
</feature>
<feature type="compositionally biased region" description="Polar residues" evidence="4">
    <location>
        <begin position="180"/>
        <end position="192"/>
    </location>
</feature>
<feature type="compositionally biased region" description="Acidic residues" evidence="4">
    <location>
        <begin position="228"/>
        <end position="237"/>
    </location>
</feature>
<dbReference type="InterPro" id="IPR002110">
    <property type="entry name" value="Ankyrin_rpt"/>
</dbReference>
<dbReference type="GeneID" id="92207521"/>
<dbReference type="PROSITE" id="PS51299">
    <property type="entry name" value="HTH_APSES"/>
    <property type="match status" value="1"/>
</dbReference>
<feature type="domain" description="HTH APSES-type" evidence="5">
    <location>
        <begin position="7"/>
        <end position="114"/>
    </location>
</feature>
<dbReference type="SUPFAM" id="SSF54616">
    <property type="entry name" value="DNA-binding domain of Mlu1-box binding protein MBP1"/>
    <property type="match status" value="1"/>
</dbReference>
<evidence type="ECO:0000256" key="2">
    <source>
        <dbReference type="ARBA" id="ARBA00023043"/>
    </source>
</evidence>
<dbReference type="Gene3D" id="1.25.40.20">
    <property type="entry name" value="Ankyrin repeat-containing domain"/>
    <property type="match status" value="1"/>
</dbReference>
<feature type="region of interest" description="Disordered" evidence="4">
    <location>
        <begin position="280"/>
        <end position="315"/>
    </location>
</feature>
<organism evidence="6 7">
    <name type="scientific">Lodderomyces beijingensis</name>
    <dbReference type="NCBI Taxonomy" id="1775926"/>
    <lineage>
        <taxon>Eukaryota</taxon>
        <taxon>Fungi</taxon>
        <taxon>Dikarya</taxon>
        <taxon>Ascomycota</taxon>
        <taxon>Saccharomycotina</taxon>
        <taxon>Pichiomycetes</taxon>
        <taxon>Debaryomycetaceae</taxon>
        <taxon>Candida/Lodderomyces clade</taxon>
        <taxon>Lodderomyces</taxon>
    </lineage>
</organism>
<dbReference type="InterPro" id="IPR051642">
    <property type="entry name" value="SWI6-like"/>
</dbReference>
<keyword evidence="7" id="KW-1185">Reference proteome</keyword>
<dbReference type="InterPro" id="IPR036770">
    <property type="entry name" value="Ankyrin_rpt-contain_sf"/>
</dbReference>
<dbReference type="SMART" id="SM01252">
    <property type="entry name" value="KilA-N"/>
    <property type="match status" value="1"/>
</dbReference>
<feature type="region of interest" description="Disordered" evidence="4">
    <location>
        <begin position="769"/>
        <end position="795"/>
    </location>
</feature>
<dbReference type="EMBL" id="OZ022407">
    <property type="protein sequence ID" value="CAK9437947.1"/>
    <property type="molecule type" value="Genomic_DNA"/>
</dbReference>
<sequence length="893" mass="101305">MSNDTQIYSARYSNVPVFEFVTSEGPIMRRKSDSWINATHILKIARLPKAKRTRILEKDVQTGIHEKVQGGYGKYQGTYVPLELGEIIARNYDVYEVLKPIFDFKYIEGETATPPPAPKHNHASALNMEKRQAILNKKEVQLLKAQRQPKLKRTGTNNNSSGGESSDLVPARKRGRPKGSTLSSTPSLQHSDTVPIDPSRMISRPGNVQGGAASTMDLKQEDLASVGTDEDDDDDESDRNGAGPGLRRPTLLNGEFETQPDLLTSKELFGVSRHSFEKNNNNHIHPNHPNHPNHHNQHSLTQLSHNSHGHNLNGHAHATDLLQPYHQPSINLSQENQIYIDYFQSLLSYFLEDDGNKVRPNVLPERILNPPQPISKIHINQAIDNDSNTILHWACSMGNLAIIKFLLERFGKEINSDVRNGNGETPLMFLVKFNNCYELGNFKDILNILKDSLILVDANGKTVLHHIVELKKEKNSAYYLEELFNSLLGGQNDDGEVGLSEDRAEFVHKLINHQDSDGNTAFHIVAFKLSKKLIKLFINHHKFINLGLRNLVSCTVEDYLASHNYVLRLDQGSDLEDEEIANADEKLIRQDIIEDNPLRTHSFNAQINNSKIALNLFNNTANELTEKMTQLSYFINQELKEKDELVLTYFKILNRVNEIKLSSQRDILALFKLEHLIDDLQDTQSPIPIKTESFGQESQATTAENIVDTYNLNFEKNQIIQEEIYRLINDLTFQILHKREELLNVLKTYMNVREFSIARDLEQLASECISSSASENENENEHEHGDGNGNGDDKSEAFRLTRELHEEIAKKRSLVNQIMIETRHVPLPPKVKPESNGQNGGPRNENNSIIEKYAADPQSKLIKYCKLISLSCGMKFDEVEQNIDSIEQSLSRK</sequence>
<evidence type="ECO:0000313" key="7">
    <source>
        <dbReference type="Proteomes" id="UP001497383"/>
    </source>
</evidence>
<dbReference type="PROSITE" id="PS50088">
    <property type="entry name" value="ANK_REPEAT"/>
    <property type="match status" value="1"/>
</dbReference>
<evidence type="ECO:0000256" key="1">
    <source>
        <dbReference type="ARBA" id="ARBA00022737"/>
    </source>
</evidence>
<dbReference type="Gene3D" id="3.10.260.10">
    <property type="entry name" value="Transcription regulator HTH, APSES-type DNA-binding domain"/>
    <property type="match status" value="1"/>
</dbReference>
<name>A0ABP0ZMJ2_9ASCO</name>
<dbReference type="PANTHER" id="PTHR43828:SF15">
    <property type="entry name" value="TRANSCRIPTION FACTOR MBP1"/>
    <property type="match status" value="1"/>
</dbReference>
<dbReference type="InterPro" id="IPR003163">
    <property type="entry name" value="Tscrpt_reg_HTH_APSES-type"/>
</dbReference>
<dbReference type="PROSITE" id="PS50297">
    <property type="entry name" value="ANK_REP_REGION"/>
    <property type="match status" value="1"/>
</dbReference>
<evidence type="ECO:0000259" key="5">
    <source>
        <dbReference type="PROSITE" id="PS51299"/>
    </source>
</evidence>
<dbReference type="Pfam" id="PF12796">
    <property type="entry name" value="Ank_2"/>
    <property type="match status" value="1"/>
</dbReference>
<dbReference type="SMART" id="SM00248">
    <property type="entry name" value="ANK"/>
    <property type="match status" value="4"/>
</dbReference>
<gene>
    <name evidence="6" type="ORF">LODBEIA_P23250</name>
</gene>